<keyword evidence="7" id="KW-1185">Reference proteome</keyword>
<evidence type="ECO:0000256" key="3">
    <source>
        <dbReference type="SAM" id="MobiDB-lite"/>
    </source>
</evidence>
<dbReference type="Gene3D" id="3.40.50.300">
    <property type="entry name" value="P-loop containing nucleotide triphosphate hydrolases"/>
    <property type="match status" value="1"/>
</dbReference>
<feature type="domain" description="GPI inositol-deacylase winged helix" evidence="4">
    <location>
        <begin position="492"/>
        <end position="570"/>
    </location>
</feature>
<reference evidence="6 7" key="1">
    <citation type="journal article" date="2025" name="Microbiol. Resour. Announc.">
        <title>Draft genome sequences for Neonectria magnoliae and Neonectria punicea, canker pathogens of Liriodendron tulipifera and Acer saccharum in West Virginia.</title>
        <authorList>
            <person name="Petronek H.M."/>
            <person name="Kasson M.T."/>
            <person name="Metheny A.M."/>
            <person name="Stauder C.M."/>
            <person name="Lovett B."/>
            <person name="Lynch S.C."/>
            <person name="Garnas J.R."/>
            <person name="Kasson L.R."/>
            <person name="Stajich J.E."/>
        </authorList>
    </citation>
    <scope>NUCLEOTIDE SEQUENCE [LARGE SCALE GENOMIC DNA]</scope>
    <source>
        <strain evidence="6 7">NRRL 64651</strain>
    </source>
</reference>
<evidence type="ECO:0000259" key="4">
    <source>
        <dbReference type="Pfam" id="PF22939"/>
    </source>
</evidence>
<dbReference type="Pfam" id="PF24883">
    <property type="entry name" value="NPHP3_N"/>
    <property type="match status" value="1"/>
</dbReference>
<evidence type="ECO:0000313" key="7">
    <source>
        <dbReference type="Proteomes" id="UP001498421"/>
    </source>
</evidence>
<proteinExistence type="predicted"/>
<sequence>MEVVGVVAASAQICDTLVELGLDWKDAPEDTRRFMNQLQAMKTVLSETYMNLEISQSFVDVFHGRSSALSSNPSHRKNTKELVENCQIKLDELLKTLKKRSQGSRFGWERIKMAFLSERTKEAVDSLHRHCEIMNKLMAIDATALTAETLRKVQKIEEGQKMQLDLAKEVRHHQIAQETAKERQAILEWLTPTDYSSEQQDFVSRKQSGTGKWLLDSQEYKAWSNASQQTLFCHGIPGAGKTFLTSVVVEDLIERREADSSIGVGFIYCNYHRHDIQEVSNLLASLLKQFCQGRPAIPDALKSLHATHKRRDTRPSFGELSNALQSVLSPYPRSYIAIDALDECKVGDRRRLLIELGKIQATSTTNIFATSRKTPDVEDHFKSSPSLEIRASRQDVETYVQHNMAHLPHIIQENSRLQDEIKSSISEAVDGMFLLAHLYLNSLEDIFEVPKIRKALVNMQKQSQRSSDEDRAELLASAYDQIMDRINGQKRGNRELAKRILSWITFTNRPLSVIELQHALAVRVGDAELDEDKILHIKDIVSVCTGLVTVDEESQVIRLVHHTAQEHLWRTRDLWSPDSDTDIATACIAYLSLDAFHSDVDEDEGLVWEEDQGQSYPFYEYASQNWWSHARNDPRMHQDVNTFLKSGNNVKRSTLVLREWLSNKDGNGLHAASWFGIQQVVDEPWAENLLESRDADGGTPLSWAAENGQEGMVKRLLEKGAKVDSSLPSEPHPLMLAVEYEHNGVIKLLLDAGADPNQKDEAGCTPLCRATGEDAVRLLLNAGADPNVKDKHGRTPLSRVTDEDAVKLLLNAGANPNVKPIDGDTPLMSAARLGHEGVFKLLLDAGANPGQKDRDAYTPLLLAAASGHETMVDMLLETGRVDLNSKATSTRPHLSGEFWIGTTPVLAAASRGHDAVVRRLLESGATVDVCIRRYFKTTQKTVLHEAVKYGHKSVVRLLLEQRPEIINQLSTKTSRKPPLGSTSGPSNLRMPRLAEVPRVTTMTALSYAIKKGHAEIAGLLKARGGIKVHEVREGPLAADSQDAEVKSEEVLTGI</sequence>
<feature type="domain" description="Nephrocystin 3-like N-terminal" evidence="5">
    <location>
        <begin position="209"/>
        <end position="372"/>
    </location>
</feature>
<dbReference type="PROSITE" id="PS50088">
    <property type="entry name" value="ANK_REPEAT"/>
    <property type="match status" value="6"/>
</dbReference>
<protein>
    <recommendedName>
        <fullName evidence="8">NACHT domain-containing protein</fullName>
    </recommendedName>
</protein>
<comment type="caution">
    <text evidence="6">The sequence shown here is derived from an EMBL/GenBank/DDBJ whole genome shotgun (WGS) entry which is preliminary data.</text>
</comment>
<feature type="repeat" description="ANK" evidence="2">
    <location>
        <begin position="938"/>
        <end position="965"/>
    </location>
</feature>
<dbReference type="EMBL" id="JAZAVK010000008">
    <property type="protein sequence ID" value="KAK7431993.1"/>
    <property type="molecule type" value="Genomic_DNA"/>
</dbReference>
<feature type="repeat" description="ANK" evidence="2">
    <location>
        <begin position="822"/>
        <end position="854"/>
    </location>
</feature>
<dbReference type="Pfam" id="PF00023">
    <property type="entry name" value="Ank"/>
    <property type="match status" value="3"/>
</dbReference>
<dbReference type="PANTHER" id="PTHR10039:SF15">
    <property type="entry name" value="NACHT DOMAIN-CONTAINING PROTEIN"/>
    <property type="match status" value="1"/>
</dbReference>
<feature type="repeat" description="ANK" evidence="2">
    <location>
        <begin position="855"/>
        <end position="879"/>
    </location>
</feature>
<feature type="repeat" description="ANK" evidence="2">
    <location>
        <begin position="729"/>
        <end position="761"/>
    </location>
</feature>
<dbReference type="Pfam" id="PF12796">
    <property type="entry name" value="Ank_2"/>
    <property type="match status" value="2"/>
</dbReference>
<accession>A0ABR1IEE4</accession>
<evidence type="ECO:0000256" key="2">
    <source>
        <dbReference type="PROSITE-ProRule" id="PRU00023"/>
    </source>
</evidence>
<dbReference type="PANTHER" id="PTHR10039">
    <property type="entry name" value="AMELOGENIN"/>
    <property type="match status" value="1"/>
</dbReference>
<evidence type="ECO:0000313" key="6">
    <source>
        <dbReference type="EMBL" id="KAK7431993.1"/>
    </source>
</evidence>
<feature type="repeat" description="ANK" evidence="2">
    <location>
        <begin position="696"/>
        <end position="728"/>
    </location>
</feature>
<feature type="region of interest" description="Disordered" evidence="3">
    <location>
        <begin position="970"/>
        <end position="989"/>
    </location>
</feature>
<organism evidence="6 7">
    <name type="scientific">Neonectria magnoliae</name>
    <dbReference type="NCBI Taxonomy" id="2732573"/>
    <lineage>
        <taxon>Eukaryota</taxon>
        <taxon>Fungi</taxon>
        <taxon>Dikarya</taxon>
        <taxon>Ascomycota</taxon>
        <taxon>Pezizomycotina</taxon>
        <taxon>Sordariomycetes</taxon>
        <taxon>Hypocreomycetidae</taxon>
        <taxon>Hypocreales</taxon>
        <taxon>Nectriaceae</taxon>
        <taxon>Neonectria</taxon>
    </lineage>
</organism>
<keyword evidence="1" id="KW-0677">Repeat</keyword>
<feature type="repeat" description="ANK" evidence="2">
    <location>
        <begin position="900"/>
        <end position="932"/>
    </location>
</feature>
<evidence type="ECO:0000256" key="1">
    <source>
        <dbReference type="ARBA" id="ARBA00022737"/>
    </source>
</evidence>
<evidence type="ECO:0008006" key="8">
    <source>
        <dbReference type="Google" id="ProtNLM"/>
    </source>
</evidence>
<evidence type="ECO:0000259" key="5">
    <source>
        <dbReference type="Pfam" id="PF24883"/>
    </source>
</evidence>
<dbReference type="PROSITE" id="PS50297">
    <property type="entry name" value="ANK_REP_REGION"/>
    <property type="match status" value="6"/>
</dbReference>
<dbReference type="InterPro" id="IPR054471">
    <property type="entry name" value="GPIID_WHD"/>
</dbReference>
<keyword evidence="2" id="KW-0040">ANK repeat</keyword>
<dbReference type="InterPro" id="IPR002110">
    <property type="entry name" value="Ankyrin_rpt"/>
</dbReference>
<dbReference type="Proteomes" id="UP001498421">
    <property type="component" value="Unassembled WGS sequence"/>
</dbReference>
<dbReference type="Pfam" id="PF22939">
    <property type="entry name" value="WHD_GPIID"/>
    <property type="match status" value="1"/>
</dbReference>
<dbReference type="PRINTS" id="PR01415">
    <property type="entry name" value="ANKYRIN"/>
</dbReference>
<dbReference type="SUPFAM" id="SSF48403">
    <property type="entry name" value="Ankyrin repeat"/>
    <property type="match status" value="1"/>
</dbReference>
<dbReference type="SUPFAM" id="SSF52540">
    <property type="entry name" value="P-loop containing nucleoside triphosphate hydrolases"/>
    <property type="match status" value="1"/>
</dbReference>
<dbReference type="InterPro" id="IPR056884">
    <property type="entry name" value="NPHP3-like_N"/>
</dbReference>
<dbReference type="Gene3D" id="1.25.40.20">
    <property type="entry name" value="Ankyrin repeat-containing domain"/>
    <property type="match status" value="3"/>
</dbReference>
<dbReference type="InterPro" id="IPR027417">
    <property type="entry name" value="P-loop_NTPase"/>
</dbReference>
<dbReference type="InterPro" id="IPR036770">
    <property type="entry name" value="Ankyrin_rpt-contain_sf"/>
</dbReference>
<dbReference type="SMART" id="SM00248">
    <property type="entry name" value="ANK"/>
    <property type="match status" value="9"/>
</dbReference>
<gene>
    <name evidence="6" type="ORF">QQZ08_001613</name>
</gene>
<name>A0ABR1IEE4_9HYPO</name>